<dbReference type="EC" id="2.3.-.-" evidence="4"/>
<keyword evidence="4" id="KW-0808">Transferase</keyword>
<dbReference type="Proteomes" id="UP001304515">
    <property type="component" value="Chromosome"/>
</dbReference>
<feature type="transmembrane region" description="Helical" evidence="1">
    <location>
        <begin position="54"/>
        <end position="75"/>
    </location>
</feature>
<organism evidence="4 5">
    <name type="scientific">Flavobacterium capsici</name>
    <dbReference type="NCBI Taxonomy" id="3075618"/>
    <lineage>
        <taxon>Bacteria</taxon>
        <taxon>Pseudomonadati</taxon>
        <taxon>Bacteroidota</taxon>
        <taxon>Flavobacteriia</taxon>
        <taxon>Flavobacteriales</taxon>
        <taxon>Flavobacteriaceae</taxon>
        <taxon>Flavobacterium</taxon>
    </lineage>
</organism>
<dbReference type="PANTHER" id="PTHR23028:SF53">
    <property type="entry name" value="ACYL_TRANSF_3 DOMAIN-CONTAINING PROTEIN"/>
    <property type="match status" value="1"/>
</dbReference>
<feature type="transmembrane region" description="Helical" evidence="1">
    <location>
        <begin position="123"/>
        <end position="149"/>
    </location>
</feature>
<evidence type="ECO:0000256" key="1">
    <source>
        <dbReference type="SAM" id="Phobius"/>
    </source>
</evidence>
<keyword evidence="5" id="KW-1185">Reference proteome</keyword>
<feature type="transmembrane region" description="Helical" evidence="1">
    <location>
        <begin position="205"/>
        <end position="223"/>
    </location>
</feature>
<accession>A0AA96F4X6</accession>
<dbReference type="RefSeq" id="WP_313325494.1">
    <property type="nucleotide sequence ID" value="NZ_CP134878.1"/>
</dbReference>
<proteinExistence type="predicted"/>
<feature type="transmembrane region" description="Helical" evidence="1">
    <location>
        <begin position="295"/>
        <end position="315"/>
    </location>
</feature>
<dbReference type="AlphaFoldDB" id="A0AA96F4X6"/>
<feature type="transmembrane region" description="Helical" evidence="1">
    <location>
        <begin position="262"/>
        <end position="283"/>
    </location>
</feature>
<evidence type="ECO:0000313" key="4">
    <source>
        <dbReference type="EMBL" id="WNM21611.1"/>
    </source>
</evidence>
<dbReference type="InterPro" id="IPR050879">
    <property type="entry name" value="Acyltransferase_3"/>
</dbReference>
<evidence type="ECO:0000313" key="5">
    <source>
        <dbReference type="Proteomes" id="UP001304515"/>
    </source>
</evidence>
<dbReference type="GO" id="GO:0016020">
    <property type="term" value="C:membrane"/>
    <property type="evidence" value="ECO:0007669"/>
    <property type="project" value="TreeGrafter"/>
</dbReference>
<dbReference type="GO" id="GO:0016747">
    <property type="term" value="F:acyltransferase activity, transferring groups other than amino-acyl groups"/>
    <property type="evidence" value="ECO:0007669"/>
    <property type="project" value="InterPro"/>
</dbReference>
<gene>
    <name evidence="4" type="ORF">RN605_13125</name>
    <name evidence="3" type="ORF">RN608_05955</name>
</gene>
<dbReference type="KEGG" id="fcj:RN605_13125"/>
<feature type="transmembrane region" description="Helical" evidence="1">
    <location>
        <begin position="321"/>
        <end position="346"/>
    </location>
</feature>
<keyword evidence="4" id="KW-0012">Acyltransferase</keyword>
<name>A0AA96F4X6_9FLAO</name>
<dbReference type="GO" id="GO:0000271">
    <property type="term" value="P:polysaccharide biosynthetic process"/>
    <property type="evidence" value="ECO:0007669"/>
    <property type="project" value="TreeGrafter"/>
</dbReference>
<feature type="transmembrane region" description="Helical" evidence="1">
    <location>
        <begin position="235"/>
        <end position="256"/>
    </location>
</feature>
<keyword evidence="1" id="KW-0812">Transmembrane</keyword>
<keyword evidence="1" id="KW-1133">Transmembrane helix</keyword>
<sequence>MSDKPIYFSGLNGLRAIAAIAVVISHTTVALKSFNLNPYILGVSNFGKPMVLSLAPYGVSMFFCLSGFLITYLLLAEKKVSSISIKKFYMRRLLRIWPLYYLYIFIVILVMIIYGLSVDINSLLFYMFFSANIVAFFRPGLLLLTHYWSLGVEEQFYLFWPWIIKKLDKYLVIFCATSIIFLIGLKLCLHVFFSNSILERFLHITRFQSMIIGGLGAILFFKKNNYFLKLFNNKIIQSLAWLVILLSAVNSFHIASVIDQEIISFVALILIIGQIKITNRIINLENKFFDYLGKISYGIYIIHPLLIFLLSKFIFFKNKLIINYFIIYFLVLLLTIIISDLSFRYFEKFFMNLKKKFVIVNSSSSKP</sequence>
<dbReference type="InterPro" id="IPR002656">
    <property type="entry name" value="Acyl_transf_3_dom"/>
</dbReference>
<evidence type="ECO:0000259" key="2">
    <source>
        <dbReference type="Pfam" id="PF01757"/>
    </source>
</evidence>
<dbReference type="PANTHER" id="PTHR23028">
    <property type="entry name" value="ACETYLTRANSFERASE"/>
    <property type="match status" value="1"/>
</dbReference>
<accession>A0AA96J6J2</accession>
<dbReference type="Pfam" id="PF01757">
    <property type="entry name" value="Acyl_transf_3"/>
    <property type="match status" value="1"/>
</dbReference>
<keyword evidence="1" id="KW-0472">Membrane</keyword>
<dbReference type="EMBL" id="CP134878">
    <property type="protein sequence ID" value="WNM20221.1"/>
    <property type="molecule type" value="Genomic_DNA"/>
</dbReference>
<evidence type="ECO:0000313" key="3">
    <source>
        <dbReference type="EMBL" id="WNM20221.1"/>
    </source>
</evidence>
<feature type="transmembrane region" description="Helical" evidence="1">
    <location>
        <begin position="96"/>
        <end position="117"/>
    </location>
</feature>
<feature type="transmembrane region" description="Helical" evidence="1">
    <location>
        <begin position="12"/>
        <end position="34"/>
    </location>
</feature>
<feature type="transmembrane region" description="Helical" evidence="1">
    <location>
        <begin position="170"/>
        <end position="193"/>
    </location>
</feature>
<reference evidence="4 5" key="1">
    <citation type="submission" date="2023-09" db="EMBL/GenBank/DDBJ databases">
        <title>Flavobacterium sp. a novel bacteria isolate from Pepper rhizosphere.</title>
        <authorList>
            <person name="Peng Y."/>
            <person name="Lee J."/>
        </authorList>
    </citation>
    <scope>NUCLEOTIDE SEQUENCE [LARGE SCALE GENOMIC DNA]</scope>
    <source>
        <strain evidence="3">PMR2A8</strain>
        <strain evidence="4 5">PMTSA4</strain>
    </source>
</reference>
<dbReference type="EMBL" id="CP134890">
    <property type="protein sequence ID" value="WNM21611.1"/>
    <property type="molecule type" value="Genomic_DNA"/>
</dbReference>
<feature type="domain" description="Acyltransferase 3" evidence="2">
    <location>
        <begin position="9"/>
        <end position="339"/>
    </location>
</feature>
<protein>
    <submittedName>
        <fullName evidence="4">Acyltransferase</fullName>
        <ecNumber evidence="4">2.3.-.-</ecNumber>
    </submittedName>
</protein>